<dbReference type="Proteomes" id="UP000094385">
    <property type="component" value="Unassembled WGS sequence"/>
</dbReference>
<keyword evidence="2" id="KW-1185">Reference proteome</keyword>
<gene>
    <name evidence="1" type="ORF">LIPSTDRAFT_162380</name>
</gene>
<protein>
    <submittedName>
        <fullName evidence="1">Uncharacterized protein</fullName>
    </submittedName>
</protein>
<evidence type="ECO:0000313" key="1">
    <source>
        <dbReference type="EMBL" id="ODQ70924.1"/>
    </source>
</evidence>
<name>A0A1E3Q091_LIPST</name>
<proteinExistence type="predicted"/>
<evidence type="ECO:0000313" key="2">
    <source>
        <dbReference type="Proteomes" id="UP000094385"/>
    </source>
</evidence>
<reference evidence="1 2" key="1">
    <citation type="journal article" date="2016" name="Proc. Natl. Acad. Sci. U.S.A.">
        <title>Comparative genomics of biotechnologically important yeasts.</title>
        <authorList>
            <person name="Riley R."/>
            <person name="Haridas S."/>
            <person name="Wolfe K.H."/>
            <person name="Lopes M.R."/>
            <person name="Hittinger C.T."/>
            <person name="Goeker M."/>
            <person name="Salamov A.A."/>
            <person name="Wisecaver J.H."/>
            <person name="Long T.M."/>
            <person name="Calvey C.H."/>
            <person name="Aerts A.L."/>
            <person name="Barry K.W."/>
            <person name="Choi C."/>
            <person name="Clum A."/>
            <person name="Coughlan A.Y."/>
            <person name="Deshpande S."/>
            <person name="Douglass A.P."/>
            <person name="Hanson S.J."/>
            <person name="Klenk H.-P."/>
            <person name="LaButti K.M."/>
            <person name="Lapidus A."/>
            <person name="Lindquist E.A."/>
            <person name="Lipzen A.M."/>
            <person name="Meier-Kolthoff J.P."/>
            <person name="Ohm R.A."/>
            <person name="Otillar R.P."/>
            <person name="Pangilinan J.L."/>
            <person name="Peng Y."/>
            <person name="Rokas A."/>
            <person name="Rosa C.A."/>
            <person name="Scheuner C."/>
            <person name="Sibirny A.A."/>
            <person name="Slot J.C."/>
            <person name="Stielow J.B."/>
            <person name="Sun H."/>
            <person name="Kurtzman C.P."/>
            <person name="Blackwell M."/>
            <person name="Grigoriev I.V."/>
            <person name="Jeffries T.W."/>
        </authorList>
    </citation>
    <scope>NUCLEOTIDE SEQUENCE [LARGE SCALE GENOMIC DNA]</scope>
    <source>
        <strain evidence="1 2">NRRL Y-11557</strain>
    </source>
</reference>
<accession>A0A1E3Q091</accession>
<dbReference type="AlphaFoldDB" id="A0A1E3Q091"/>
<dbReference type="EMBL" id="KV454299">
    <property type="protein sequence ID" value="ODQ70924.1"/>
    <property type="molecule type" value="Genomic_DNA"/>
</dbReference>
<sequence>MVYINRIRTHVRSLVLADIPAIQCFALYSYVFSLPMNLPVKTMQHRGPLTSDGSSRKKDRRPWQAVFFLKLMLLLLKDCPHSVFTPDEMSHASGFPDF</sequence>
<organism evidence="1 2">
    <name type="scientific">Lipomyces starkeyi NRRL Y-11557</name>
    <dbReference type="NCBI Taxonomy" id="675824"/>
    <lineage>
        <taxon>Eukaryota</taxon>
        <taxon>Fungi</taxon>
        <taxon>Dikarya</taxon>
        <taxon>Ascomycota</taxon>
        <taxon>Saccharomycotina</taxon>
        <taxon>Lipomycetes</taxon>
        <taxon>Lipomycetales</taxon>
        <taxon>Lipomycetaceae</taxon>
        <taxon>Lipomyces</taxon>
    </lineage>
</organism>